<dbReference type="EMBL" id="JBHRTB010000010">
    <property type="protein sequence ID" value="MFC3145742.1"/>
    <property type="molecule type" value="Genomic_DNA"/>
</dbReference>
<organism evidence="2 3">
    <name type="scientific">Psychromarinibacter halotolerans</name>
    <dbReference type="NCBI Taxonomy" id="1775175"/>
    <lineage>
        <taxon>Bacteria</taxon>
        <taxon>Pseudomonadati</taxon>
        <taxon>Pseudomonadota</taxon>
        <taxon>Alphaproteobacteria</taxon>
        <taxon>Rhodobacterales</taxon>
        <taxon>Paracoccaceae</taxon>
        <taxon>Psychromarinibacter</taxon>
    </lineage>
</organism>
<feature type="domain" description="Hemerythrin-like" evidence="1">
    <location>
        <begin position="38"/>
        <end position="178"/>
    </location>
</feature>
<dbReference type="CDD" id="cd12108">
    <property type="entry name" value="Hr-like"/>
    <property type="match status" value="1"/>
</dbReference>
<dbReference type="Proteomes" id="UP001595632">
    <property type="component" value="Unassembled WGS sequence"/>
</dbReference>
<dbReference type="RefSeq" id="WP_275632691.1">
    <property type="nucleotide sequence ID" value="NZ_JARGYD010000003.1"/>
</dbReference>
<name>A0ABV7GWV2_9RHOB</name>
<evidence type="ECO:0000313" key="2">
    <source>
        <dbReference type="EMBL" id="MFC3145742.1"/>
    </source>
</evidence>
<comment type="caution">
    <text evidence="2">The sequence shown here is derived from an EMBL/GenBank/DDBJ whole genome shotgun (WGS) entry which is preliminary data.</text>
</comment>
<dbReference type="InterPro" id="IPR012312">
    <property type="entry name" value="Hemerythrin-like"/>
</dbReference>
<sequence>MSDLNLQTRDGLPEALRVLLEAFPREVWEGHENFGQLVRFWLDRHMMFREMTRRMLADTEGFIDGTAEFERYAPRLSRLGGSFLNQLHGHHQIEDMHYFPQLVGIDARIERGFDMLETDHQLIDPMLNRFADKANVLLTADTSDGRRDGAGAFHEELTGFAGLLERHLTDEEDIIVPVILKSGFDG</sequence>
<dbReference type="Pfam" id="PF01814">
    <property type="entry name" value="Hemerythrin"/>
    <property type="match status" value="1"/>
</dbReference>
<keyword evidence="3" id="KW-1185">Reference proteome</keyword>
<accession>A0ABV7GWV2</accession>
<gene>
    <name evidence="2" type="ORF">ACFOGP_23670</name>
</gene>
<reference evidence="3" key="1">
    <citation type="journal article" date="2019" name="Int. J. Syst. Evol. Microbiol.">
        <title>The Global Catalogue of Microorganisms (GCM) 10K type strain sequencing project: providing services to taxonomists for standard genome sequencing and annotation.</title>
        <authorList>
            <consortium name="The Broad Institute Genomics Platform"/>
            <consortium name="The Broad Institute Genome Sequencing Center for Infectious Disease"/>
            <person name="Wu L."/>
            <person name="Ma J."/>
        </authorList>
    </citation>
    <scope>NUCLEOTIDE SEQUENCE [LARGE SCALE GENOMIC DNA]</scope>
    <source>
        <strain evidence="3">KCTC 52366</strain>
    </source>
</reference>
<proteinExistence type="predicted"/>
<protein>
    <submittedName>
        <fullName evidence="2">Hemerythrin domain-containing protein</fullName>
    </submittedName>
</protein>
<dbReference type="Gene3D" id="1.20.120.520">
    <property type="entry name" value="nmb1532 protein domain like"/>
    <property type="match status" value="1"/>
</dbReference>
<evidence type="ECO:0000313" key="3">
    <source>
        <dbReference type="Proteomes" id="UP001595632"/>
    </source>
</evidence>
<evidence type="ECO:0000259" key="1">
    <source>
        <dbReference type="Pfam" id="PF01814"/>
    </source>
</evidence>